<sequence length="444" mass="50520">FILISRSMWYIRLLAELDLLKDASRSDEEDCQSLDDISFNSLEHGEEVDGSNQVASSSGLSGDALSVASKIVREGSKSHAIYIVSVMRRDVSGQEELWHVFRRYSEFYDFHLSVTSKFMDLSSVSFPSKRMLNNLAAWFLEKRKSELDDWLQTIMAPANLQSHPGLQEAIQRFLDQTSYLSSQPQNLAKKVEDNLVAPLRLGVHSMSKAVRSMPDTVLNTVDGMVDGIYRRFVKPAHPRLVSNADYAHRGSFDIEGDENIPLRILLLLMDEVFDLRSKDQWFRRRIMLFLRQILKAMFGDIVNRRIVDYVAFITAPEQVADYIKTFKESFWPNGTLATPSTERDSNIKMRTRVAARTCMLASISDELKAILGSQTTARGVLGVYDTVQWTSLNKRLVYVLLEGIIESVLSNQKQIPPLLRSLHTGSARIAARNVPHTRKNRTER</sequence>
<evidence type="ECO:0000259" key="1">
    <source>
        <dbReference type="PROSITE" id="PS50195"/>
    </source>
</evidence>
<dbReference type="SUPFAM" id="SSF64268">
    <property type="entry name" value="PX domain"/>
    <property type="match status" value="1"/>
</dbReference>
<keyword evidence="3" id="KW-1185">Reference proteome</keyword>
<dbReference type="InterPro" id="IPR001683">
    <property type="entry name" value="PX_dom"/>
</dbReference>
<dbReference type="Pfam" id="PF08628">
    <property type="entry name" value="Nexin_C"/>
    <property type="match status" value="1"/>
</dbReference>
<evidence type="ECO:0000313" key="3">
    <source>
        <dbReference type="Proteomes" id="UP000747542"/>
    </source>
</evidence>
<protein>
    <submittedName>
        <fullName evidence="2">Sorting nexin-13-like</fullName>
    </submittedName>
</protein>
<dbReference type="SMART" id="SM00312">
    <property type="entry name" value="PX"/>
    <property type="match status" value="1"/>
</dbReference>
<accession>A0A8J5T911</accession>
<evidence type="ECO:0000313" key="2">
    <source>
        <dbReference type="EMBL" id="KAG7173310.1"/>
    </source>
</evidence>
<organism evidence="2 3">
    <name type="scientific">Homarus americanus</name>
    <name type="common">American lobster</name>
    <dbReference type="NCBI Taxonomy" id="6706"/>
    <lineage>
        <taxon>Eukaryota</taxon>
        <taxon>Metazoa</taxon>
        <taxon>Ecdysozoa</taxon>
        <taxon>Arthropoda</taxon>
        <taxon>Crustacea</taxon>
        <taxon>Multicrustacea</taxon>
        <taxon>Malacostraca</taxon>
        <taxon>Eumalacostraca</taxon>
        <taxon>Eucarida</taxon>
        <taxon>Decapoda</taxon>
        <taxon>Pleocyemata</taxon>
        <taxon>Astacidea</taxon>
        <taxon>Nephropoidea</taxon>
        <taxon>Nephropidae</taxon>
        <taxon>Homarus</taxon>
    </lineage>
</organism>
<dbReference type="AlphaFoldDB" id="A0A8J5T911"/>
<comment type="caution">
    <text evidence="2">The sequence shown here is derived from an EMBL/GenBank/DDBJ whole genome shotgun (WGS) entry which is preliminary data.</text>
</comment>
<dbReference type="EMBL" id="JAHLQT010010116">
    <property type="protein sequence ID" value="KAG7173310.1"/>
    <property type="molecule type" value="Genomic_DNA"/>
</dbReference>
<feature type="domain" description="PX" evidence="1">
    <location>
        <begin position="60"/>
        <end position="181"/>
    </location>
</feature>
<dbReference type="Pfam" id="PF00787">
    <property type="entry name" value="PX"/>
    <property type="match status" value="1"/>
</dbReference>
<dbReference type="PANTHER" id="PTHR22775">
    <property type="entry name" value="SORTING NEXIN"/>
    <property type="match status" value="1"/>
</dbReference>
<dbReference type="GO" id="GO:0035091">
    <property type="term" value="F:phosphatidylinositol binding"/>
    <property type="evidence" value="ECO:0007669"/>
    <property type="project" value="InterPro"/>
</dbReference>
<dbReference type="InterPro" id="IPR036871">
    <property type="entry name" value="PX_dom_sf"/>
</dbReference>
<dbReference type="GO" id="GO:0005769">
    <property type="term" value="C:early endosome"/>
    <property type="evidence" value="ECO:0007669"/>
    <property type="project" value="TreeGrafter"/>
</dbReference>
<proteinExistence type="predicted"/>
<reference evidence="2" key="1">
    <citation type="journal article" date="2021" name="Sci. Adv.">
        <title>The American lobster genome reveals insights on longevity, neural, and immune adaptations.</title>
        <authorList>
            <person name="Polinski J.M."/>
            <person name="Zimin A.V."/>
            <person name="Clark K.F."/>
            <person name="Kohn A.B."/>
            <person name="Sadowski N."/>
            <person name="Timp W."/>
            <person name="Ptitsyn A."/>
            <person name="Khanna P."/>
            <person name="Romanova D.Y."/>
            <person name="Williams P."/>
            <person name="Greenwood S.J."/>
            <person name="Moroz L.L."/>
            <person name="Walt D.R."/>
            <person name="Bodnar A.G."/>
        </authorList>
    </citation>
    <scope>NUCLEOTIDE SEQUENCE</scope>
    <source>
        <strain evidence="2">GMGI-L3</strain>
    </source>
</reference>
<dbReference type="InterPro" id="IPR013937">
    <property type="entry name" value="Sorting_nexin_C"/>
</dbReference>
<dbReference type="PANTHER" id="PTHR22775:SF3">
    <property type="entry name" value="SORTING NEXIN-13"/>
    <property type="match status" value="1"/>
</dbReference>
<dbReference type="PROSITE" id="PS50195">
    <property type="entry name" value="PX"/>
    <property type="match status" value="1"/>
</dbReference>
<dbReference type="Gene3D" id="3.30.1520.10">
    <property type="entry name" value="Phox-like domain"/>
    <property type="match status" value="1"/>
</dbReference>
<feature type="non-terminal residue" evidence="2">
    <location>
        <position position="444"/>
    </location>
</feature>
<gene>
    <name evidence="2" type="primary">Snx13-L</name>
    <name evidence="2" type="ORF">Hamer_G014638</name>
</gene>
<name>A0A8J5T911_HOMAM</name>
<dbReference type="Proteomes" id="UP000747542">
    <property type="component" value="Unassembled WGS sequence"/>
</dbReference>